<dbReference type="SUPFAM" id="SSF116846">
    <property type="entry name" value="MIT domain"/>
    <property type="match status" value="1"/>
</dbReference>
<dbReference type="Proteomes" id="UP000237271">
    <property type="component" value="Unassembled WGS sequence"/>
</dbReference>
<dbReference type="Pfam" id="PF04212">
    <property type="entry name" value="MIT"/>
    <property type="match status" value="1"/>
</dbReference>
<dbReference type="Gene3D" id="1.20.58.80">
    <property type="entry name" value="Phosphotransferase system, lactose/cellobiose-type IIA subunit"/>
    <property type="match status" value="1"/>
</dbReference>
<accession>A0A2P4YHJ7</accession>
<evidence type="ECO:0000256" key="1">
    <source>
        <dbReference type="SAM" id="MobiDB-lite"/>
    </source>
</evidence>
<sequence>MFLWRRRPDDAIKKTIEAAVAADKEGKYQEAVELYASGIEKMMAQLAQLPTAEDKTHLRQKINEYMLRAEYLKEWTAEKARKQTQDAAVSSSQEKKTRKASDRQVGKLLVELKTF</sequence>
<proteinExistence type="predicted"/>
<dbReference type="EMBL" id="NCKW01002765">
    <property type="protein sequence ID" value="POM77277.1"/>
    <property type="molecule type" value="Genomic_DNA"/>
</dbReference>
<dbReference type="InterPro" id="IPR036181">
    <property type="entry name" value="MIT_dom_sf"/>
</dbReference>
<organism evidence="3 4">
    <name type="scientific">Phytophthora palmivora</name>
    <dbReference type="NCBI Taxonomy" id="4796"/>
    <lineage>
        <taxon>Eukaryota</taxon>
        <taxon>Sar</taxon>
        <taxon>Stramenopiles</taxon>
        <taxon>Oomycota</taxon>
        <taxon>Peronosporomycetes</taxon>
        <taxon>Peronosporales</taxon>
        <taxon>Peronosporaceae</taxon>
        <taxon>Phytophthora</taxon>
    </lineage>
</organism>
<feature type="region of interest" description="Disordered" evidence="1">
    <location>
        <begin position="82"/>
        <end position="103"/>
    </location>
</feature>
<dbReference type="SMART" id="SM00745">
    <property type="entry name" value="MIT"/>
    <property type="match status" value="1"/>
</dbReference>
<comment type="caution">
    <text evidence="3">The sequence shown here is derived from an EMBL/GenBank/DDBJ whole genome shotgun (WGS) entry which is preliminary data.</text>
</comment>
<evidence type="ECO:0000313" key="4">
    <source>
        <dbReference type="Proteomes" id="UP000237271"/>
    </source>
</evidence>
<protein>
    <submittedName>
        <fullName evidence="3">Spastin and Fidgetin-like protein</fullName>
    </submittedName>
</protein>
<evidence type="ECO:0000313" key="3">
    <source>
        <dbReference type="EMBL" id="POM77277.1"/>
    </source>
</evidence>
<dbReference type="OrthoDB" id="29072at2759"/>
<gene>
    <name evidence="3" type="ORF">PHPALM_5362</name>
</gene>
<reference evidence="3 4" key="1">
    <citation type="journal article" date="2017" name="Genome Biol. Evol.">
        <title>Phytophthora megakarya and P. palmivora, closely related causal agents of cacao black pod rot, underwent increases in genome sizes and gene numbers by different mechanisms.</title>
        <authorList>
            <person name="Ali S.S."/>
            <person name="Shao J."/>
            <person name="Lary D.J."/>
            <person name="Kronmiller B."/>
            <person name="Shen D."/>
            <person name="Strem M.D."/>
            <person name="Amoako-Attah I."/>
            <person name="Akrofi A.Y."/>
            <person name="Begoude B.A."/>
            <person name="Ten Hoopen G.M."/>
            <person name="Coulibaly K."/>
            <person name="Kebe B.I."/>
            <person name="Melnick R.L."/>
            <person name="Guiltinan M.J."/>
            <person name="Tyler B.M."/>
            <person name="Meinhardt L.W."/>
            <person name="Bailey B.A."/>
        </authorList>
    </citation>
    <scope>NUCLEOTIDE SEQUENCE [LARGE SCALE GENOMIC DNA]</scope>
    <source>
        <strain evidence="4">sbr112.9</strain>
    </source>
</reference>
<evidence type="ECO:0000259" key="2">
    <source>
        <dbReference type="SMART" id="SM00745"/>
    </source>
</evidence>
<keyword evidence="4" id="KW-1185">Reference proteome</keyword>
<feature type="domain" description="MIT" evidence="2">
    <location>
        <begin position="8"/>
        <end position="82"/>
    </location>
</feature>
<dbReference type="InterPro" id="IPR007330">
    <property type="entry name" value="MIT_dom"/>
</dbReference>
<dbReference type="AlphaFoldDB" id="A0A2P4YHJ7"/>
<feature type="compositionally biased region" description="Basic and acidic residues" evidence="1">
    <location>
        <begin position="93"/>
        <end position="103"/>
    </location>
</feature>
<name>A0A2P4YHJ7_9STRA</name>